<proteinExistence type="predicted"/>
<dbReference type="EMBL" id="BARS01031780">
    <property type="protein sequence ID" value="GAG22002.1"/>
    <property type="molecule type" value="Genomic_DNA"/>
</dbReference>
<organism evidence="1">
    <name type="scientific">marine sediment metagenome</name>
    <dbReference type="NCBI Taxonomy" id="412755"/>
    <lineage>
        <taxon>unclassified sequences</taxon>
        <taxon>metagenomes</taxon>
        <taxon>ecological metagenomes</taxon>
    </lineage>
</organism>
<evidence type="ECO:0000313" key="1">
    <source>
        <dbReference type="EMBL" id="GAG22002.1"/>
    </source>
</evidence>
<sequence>MPSYRCELSGLCGEMVKVAVWNDRFILECARGGFEETTQGKITIPYAKEVRMRCQSCPESSIEG</sequence>
<comment type="caution">
    <text evidence="1">The sequence shown here is derived from an EMBL/GenBank/DDBJ whole genome shotgun (WGS) entry which is preliminary data.</text>
</comment>
<dbReference type="AlphaFoldDB" id="X0WFQ3"/>
<name>X0WFQ3_9ZZZZ</name>
<protein>
    <submittedName>
        <fullName evidence="1">Uncharacterized protein</fullName>
    </submittedName>
</protein>
<gene>
    <name evidence="1" type="ORF">S01H1_49406</name>
</gene>
<accession>X0WFQ3</accession>
<reference evidence="1" key="1">
    <citation type="journal article" date="2014" name="Front. Microbiol.">
        <title>High frequency of phylogenetically diverse reductive dehalogenase-homologous genes in deep subseafloor sedimentary metagenomes.</title>
        <authorList>
            <person name="Kawai M."/>
            <person name="Futagami T."/>
            <person name="Toyoda A."/>
            <person name="Takaki Y."/>
            <person name="Nishi S."/>
            <person name="Hori S."/>
            <person name="Arai W."/>
            <person name="Tsubouchi T."/>
            <person name="Morono Y."/>
            <person name="Uchiyama I."/>
            <person name="Ito T."/>
            <person name="Fujiyama A."/>
            <person name="Inagaki F."/>
            <person name="Takami H."/>
        </authorList>
    </citation>
    <scope>NUCLEOTIDE SEQUENCE</scope>
    <source>
        <strain evidence="1">Expedition CK06-06</strain>
    </source>
</reference>